<evidence type="ECO:0000256" key="3">
    <source>
        <dbReference type="ARBA" id="ARBA00022764"/>
    </source>
</evidence>
<keyword evidence="3" id="KW-0574">Periplasm</keyword>
<dbReference type="Proteomes" id="UP000289411">
    <property type="component" value="Unassembled WGS sequence"/>
</dbReference>
<gene>
    <name evidence="6" type="ORF">D3272_16975</name>
</gene>
<evidence type="ECO:0000256" key="1">
    <source>
        <dbReference type="ARBA" id="ARBA00008520"/>
    </source>
</evidence>
<dbReference type="InterPro" id="IPR006059">
    <property type="entry name" value="SBP"/>
</dbReference>
<dbReference type="GO" id="GO:0030288">
    <property type="term" value="C:outer membrane-bounded periplasmic space"/>
    <property type="evidence" value="ECO:0007669"/>
    <property type="project" value="TreeGrafter"/>
</dbReference>
<comment type="similarity">
    <text evidence="1">Belongs to the bacterial solute-binding protein 1 family.</text>
</comment>
<feature type="binding site" evidence="4">
    <location>
        <position position="89"/>
    </location>
    <ligand>
        <name>Fe cation</name>
        <dbReference type="ChEBI" id="CHEBI:24875"/>
    </ligand>
</feature>
<dbReference type="PANTHER" id="PTHR30006:SF15">
    <property type="entry name" value="IRON-UTILIZATION PERIPLASMIC PROTEIN"/>
    <property type="match status" value="1"/>
</dbReference>
<dbReference type="SUPFAM" id="SSF53850">
    <property type="entry name" value="Periplasmic binding protein-like II"/>
    <property type="match status" value="1"/>
</dbReference>
<dbReference type="InterPro" id="IPR026045">
    <property type="entry name" value="Ferric-bd"/>
</dbReference>
<sequence length="339" mass="35509">MMLSRSRRAVAGGGLLLASLLGAAPGRAAEAGTLTIYNSQDEGPVEALAAAFEKKTGIKVAFRDNGAPALARQIVDEGDHTPADIFYAEYSTALVTLADKNLLAPLPGDVTAAIPAQFNGAKHDWVGVTARSFVLLFNRKLIAEDKLPASIMDLAKPEWAGKFAYNPRAAAFLEMVVAVEKQKGTEAAKAWLTGLKANGKAFPKNTAMVLAVDRGEVELAVNADNYWLAVAKERGADTLDARVHYIGNKDPGALLTVSGLAIPKFAPHRAEAERFAAYAVSEEGQKVLAEAAGDVPLRPGVVSPTALKPFASLDPSPVSAAEIGDAASALDLERAVGIN</sequence>
<evidence type="ECO:0000313" key="6">
    <source>
        <dbReference type="EMBL" id="RYB03451.1"/>
    </source>
</evidence>
<evidence type="ECO:0000256" key="4">
    <source>
        <dbReference type="PIRSR" id="PIRSR002825-1"/>
    </source>
</evidence>
<dbReference type="AlphaFoldDB" id="A0A4Q2RDV0"/>
<dbReference type="Pfam" id="PF13416">
    <property type="entry name" value="SBP_bac_8"/>
    <property type="match status" value="1"/>
</dbReference>
<comment type="caution">
    <text evidence="6">The sequence shown here is derived from an EMBL/GenBank/DDBJ whole genome shotgun (WGS) entry which is preliminary data.</text>
</comment>
<reference evidence="6 7" key="1">
    <citation type="submission" date="2018-09" db="EMBL/GenBank/DDBJ databases">
        <authorList>
            <person name="Grouzdev D.S."/>
            <person name="Krutkina M.S."/>
        </authorList>
    </citation>
    <scope>NUCLEOTIDE SEQUENCE [LARGE SCALE GENOMIC DNA]</scope>
    <source>
        <strain evidence="6 7">RmlP001</strain>
    </source>
</reference>
<dbReference type="Gene3D" id="3.40.190.10">
    <property type="entry name" value="Periplasmic binding protein-like II"/>
    <property type="match status" value="2"/>
</dbReference>
<name>A0A4Q2RDV0_9HYPH</name>
<evidence type="ECO:0000256" key="2">
    <source>
        <dbReference type="ARBA" id="ARBA00022729"/>
    </source>
</evidence>
<accession>A0A4Q2RDV0</accession>
<dbReference type="GO" id="GO:0046872">
    <property type="term" value="F:metal ion binding"/>
    <property type="evidence" value="ECO:0007669"/>
    <property type="project" value="UniProtKB-KW"/>
</dbReference>
<dbReference type="PIRSF" id="PIRSF002825">
    <property type="entry name" value="CfbpA"/>
    <property type="match status" value="1"/>
</dbReference>
<keyword evidence="4" id="KW-0408">Iron</keyword>
<organism evidence="6 7">
    <name type="scientific">Lichenibacterium ramalinae</name>
    <dbReference type="NCBI Taxonomy" id="2316527"/>
    <lineage>
        <taxon>Bacteria</taxon>
        <taxon>Pseudomonadati</taxon>
        <taxon>Pseudomonadota</taxon>
        <taxon>Alphaproteobacteria</taxon>
        <taxon>Hyphomicrobiales</taxon>
        <taxon>Lichenihabitantaceae</taxon>
        <taxon>Lichenibacterium</taxon>
    </lineage>
</organism>
<evidence type="ECO:0000256" key="5">
    <source>
        <dbReference type="SAM" id="SignalP"/>
    </source>
</evidence>
<dbReference type="RefSeq" id="WP_129220405.1">
    <property type="nucleotide sequence ID" value="NZ_QYBC01000014.1"/>
</dbReference>
<reference evidence="6 7" key="2">
    <citation type="submission" date="2019-02" db="EMBL/GenBank/DDBJ databases">
        <title>'Lichenibacterium ramalinii' gen. nov. sp. nov., 'Lichenibacterium minor' gen. nov. sp. nov.</title>
        <authorList>
            <person name="Pankratov T."/>
        </authorList>
    </citation>
    <scope>NUCLEOTIDE SEQUENCE [LARGE SCALE GENOMIC DNA]</scope>
    <source>
        <strain evidence="6 7">RmlP001</strain>
    </source>
</reference>
<keyword evidence="7" id="KW-1185">Reference proteome</keyword>
<keyword evidence="2 5" id="KW-0732">Signal</keyword>
<keyword evidence="4" id="KW-0479">Metal-binding</keyword>
<protein>
    <submittedName>
        <fullName evidence="6">Extracellular solute-binding protein</fullName>
    </submittedName>
</protein>
<feature type="chain" id="PRO_5020999195" evidence="5">
    <location>
        <begin position="29"/>
        <end position="339"/>
    </location>
</feature>
<dbReference type="EMBL" id="QYBC01000014">
    <property type="protein sequence ID" value="RYB03451.1"/>
    <property type="molecule type" value="Genomic_DNA"/>
</dbReference>
<proteinExistence type="inferred from homology"/>
<evidence type="ECO:0000313" key="7">
    <source>
        <dbReference type="Proteomes" id="UP000289411"/>
    </source>
</evidence>
<feature type="signal peptide" evidence="5">
    <location>
        <begin position="1"/>
        <end position="28"/>
    </location>
</feature>
<dbReference type="PANTHER" id="PTHR30006">
    <property type="entry name" value="THIAMINE-BINDING PERIPLASMIC PROTEIN-RELATED"/>
    <property type="match status" value="1"/>
</dbReference>
<dbReference type="OrthoDB" id="9769567at2"/>
<feature type="binding site" evidence="4">
    <location>
        <position position="226"/>
    </location>
    <ligand>
        <name>Fe cation</name>
        <dbReference type="ChEBI" id="CHEBI:24875"/>
    </ligand>
</feature>